<evidence type="ECO:0000313" key="6">
    <source>
        <dbReference type="Proteomes" id="UP001219518"/>
    </source>
</evidence>
<reference evidence="5" key="2">
    <citation type="journal article" date="2023" name="BMC Genomics">
        <title>Pest status, molecular evolution, and epigenetic factors derived from the genome assembly of Frankliniella fusca, a thysanopteran phytovirus vector.</title>
        <authorList>
            <person name="Catto M.A."/>
            <person name="Labadie P.E."/>
            <person name="Jacobson A.L."/>
            <person name="Kennedy G.G."/>
            <person name="Srinivasan R."/>
            <person name="Hunt B.G."/>
        </authorList>
    </citation>
    <scope>NUCLEOTIDE SEQUENCE</scope>
    <source>
        <strain evidence="5">PL_HMW_Pooled</strain>
    </source>
</reference>
<feature type="domain" description="Integrase catalytic" evidence="4">
    <location>
        <begin position="876"/>
        <end position="1034"/>
    </location>
</feature>
<sequence length="1805" mass="199231">MGNYTAEGIGKATVKLHGDALIKLECEGYELEFKFWVCDDEGVSLQEDMLIGLDFFMAYRASVNCKDLSLDFPEFKTPLIPVPTTSMEVRALFPARPFSARPADHPASTSLVPRQRTGEVSAAEPTAGRGGVDPGPAPPAGGWSAGDAAPMGCERVGEKIMLDPHNEREYRISLGEYPVVLTNKVTLAPNARVAVWVRPHRLGKGCTGLFVVEPGTESRPGLHVAFCLVSVEKGAPFQVFLRNLTNEPLLVPKNTLLGYLIRAAVDETPPPGAAPIKKFAAPRATNNRCTPGPDLFSGPRQQRTLSPAGRPPGGDGYGTGPRPSGQGSPAVGNSGISPWQVGHRLTNTTPRPPPPRGQRPEELGCGAGPRLSRRDCPAAGVSSGSPLQVGKGHSHALTAEPRAASDWPAGQQLGSTEPPVGDDPYATPPPTAEELLAKAKLDHLDRDTRKAIEELIIEFKDCFAISNERVGTFPILKHRIPTEPGQIIRKASYKIPYAHRQSFQEEIDRLLRLGIIVRSESQWSNPILFLVKELPSGERKVRACLDARALNNITLPSVNYQTRTMGETLDFLSGKLYLSKADVVSAFHTIPIAEEDAEKTAFVGLHGQKYHYVRGCFGLRDLPFTFQMAIDMALSGIPDALAYFDDLDHSALLTRMLAKTIPYNITLQYMPGNKIPSDCLSRIPPDNEVSTALADPDAPVKSAERSVVPQGSLPTMQTLSPPSPPSSPRKGQHKRPAPGRLPPIRSILPPTLVDRNMVQAAQAEDTECQEIMKAIKLYPELAIVNGVLVSREQPRRQARTRRNRPYVPAALRPMVIRQYHEVGHLSTRKTLAAVETKWAFPFMHRAVQREIKACPQCAARNTSYHDVNAPLCEVPICTRPWQGLECDLVGPLPKSSKNHDHILSVKCQFSKYVIFIPLRKTDSETICRKLEKHVFSRWGTCSYLKTDNGKNLCSAEMRAYLEKLGIKKIEILPYSPNPNSVERSHRTMGNILSKLVADNKRTWHTKLPRVMMSMNGSIHVSHGFQPFQVLTGQEFRYPFPEIVDEKQKEITPRSYAEALSNTAQQLHSEVRRRLQESSAARLAAKNKNRFWRQFQKHDLVLYKDPRLPAGKLEHERWRGPLVVTHRHTENAYRIQDTTAPYMSFDVPLRTIKQYYRQVPLPIAQPARSILRNPAANRPIVKKKVHSLQPRKHAYVAGPIMLLLMWLALLGALATVDATGTPLTVIEDKHLSGISFVRQENFVLSEHYWVLTVDHHFGGYSNILDKLDSELDTLSETLNIVRYQAFDRNVASVNENVKELIRAEFEHLRTAIQDTRQNLKDVKITMTPLAAADGRLKREALFGAGSTILKFLFGVARNTDLSRLSAKVEHLAHTQEEILLCVPIASMSIAEVLDFAWDGLAVTEEILGLLLEAPELADSPGGRVKLMTALGCISTLRRFSQERLPQPPGTAMDRAPPTPGEGSVFEIKEDGRPEYIPCVRRNSRTRPPTSTRGRENRAPAAAQENPGGDAPSQEVVARPPPQRGLTSLVNAPSRSPHQLKKPRIRPVCVELAQARRPVLCPAPQQQHQVSAAALPALPAPRPAPPPLTASAQEHNTDDIGADEQSPRLEEPPSDMRPADRITWFARQIPLLCNGVTAAAASGRLRGVNALGAQMVRAATAMEATGTAVAAQLRQCEIDFRREQDDARTRAQLREQEFLARVEEFQARVRREEDRLAKEQADLVALRAALTAAVTRPANNNVPHCQQAADAVRAAKAEAVARDGKVSRSERRKIQRDARALRLALQGTAGLPQQAELQALPAAPHHT</sequence>
<dbReference type="SUPFAM" id="SSF53098">
    <property type="entry name" value="Ribonuclease H-like"/>
    <property type="match status" value="1"/>
</dbReference>
<evidence type="ECO:0000256" key="3">
    <source>
        <dbReference type="SAM" id="MobiDB-lite"/>
    </source>
</evidence>
<feature type="compositionally biased region" description="Pro residues" evidence="3">
    <location>
        <begin position="1576"/>
        <end position="1586"/>
    </location>
</feature>
<dbReference type="InterPro" id="IPR050951">
    <property type="entry name" value="Retrovirus_Pol_polyprotein"/>
</dbReference>
<dbReference type="InterPro" id="IPR001584">
    <property type="entry name" value="Integrase_cat-core"/>
</dbReference>
<evidence type="ECO:0000256" key="1">
    <source>
        <dbReference type="ARBA" id="ARBA00012493"/>
    </source>
</evidence>
<feature type="region of interest" description="Disordered" evidence="3">
    <location>
        <begin position="678"/>
        <end position="748"/>
    </location>
</feature>
<dbReference type="EMBL" id="JAHWGI010000325">
    <property type="protein sequence ID" value="KAK3913518.1"/>
    <property type="molecule type" value="Genomic_DNA"/>
</dbReference>
<dbReference type="InterPro" id="IPR043502">
    <property type="entry name" value="DNA/RNA_pol_sf"/>
</dbReference>
<evidence type="ECO:0000259" key="4">
    <source>
        <dbReference type="PROSITE" id="PS50994"/>
    </source>
</evidence>
<evidence type="ECO:0000256" key="2">
    <source>
        <dbReference type="SAM" id="Coils"/>
    </source>
</evidence>
<dbReference type="InterPro" id="IPR036397">
    <property type="entry name" value="RNaseH_sf"/>
</dbReference>
<keyword evidence="2" id="KW-0175">Coiled coil</keyword>
<feature type="coiled-coil region" evidence="2">
    <location>
        <begin position="1693"/>
        <end position="1727"/>
    </location>
</feature>
<dbReference type="Proteomes" id="UP001219518">
    <property type="component" value="Unassembled WGS sequence"/>
</dbReference>
<dbReference type="Gene3D" id="3.30.420.10">
    <property type="entry name" value="Ribonuclease H-like superfamily/Ribonuclease H"/>
    <property type="match status" value="1"/>
</dbReference>
<dbReference type="InterPro" id="IPR043128">
    <property type="entry name" value="Rev_trsase/Diguanyl_cyclase"/>
</dbReference>
<keyword evidence="6" id="KW-1185">Reference proteome</keyword>
<feature type="region of interest" description="Disordered" evidence="3">
    <location>
        <begin position="1440"/>
        <end position="1541"/>
    </location>
</feature>
<dbReference type="InterPro" id="IPR041588">
    <property type="entry name" value="Integrase_H2C2"/>
</dbReference>
<name>A0AAE1LBH8_9NEOP</name>
<dbReference type="Gene3D" id="3.10.10.10">
    <property type="entry name" value="HIV Type 1 Reverse Transcriptase, subunit A, domain 1"/>
    <property type="match status" value="1"/>
</dbReference>
<dbReference type="GO" id="GO:0042575">
    <property type="term" value="C:DNA polymerase complex"/>
    <property type="evidence" value="ECO:0007669"/>
    <property type="project" value="UniProtKB-ARBA"/>
</dbReference>
<dbReference type="InterPro" id="IPR012337">
    <property type="entry name" value="RNaseH-like_sf"/>
</dbReference>
<dbReference type="GO" id="GO:0003964">
    <property type="term" value="F:RNA-directed DNA polymerase activity"/>
    <property type="evidence" value="ECO:0007669"/>
    <property type="project" value="UniProtKB-EC"/>
</dbReference>
<dbReference type="PROSITE" id="PS50994">
    <property type="entry name" value="INTEGRASE"/>
    <property type="match status" value="1"/>
</dbReference>
<feature type="compositionally biased region" description="Polar residues" evidence="3">
    <location>
        <begin position="1523"/>
        <end position="1535"/>
    </location>
</feature>
<evidence type="ECO:0000313" key="5">
    <source>
        <dbReference type="EMBL" id="KAK3913518.1"/>
    </source>
</evidence>
<comment type="caution">
    <text evidence="5">The sequence shown here is derived from an EMBL/GenBank/DDBJ whole genome shotgun (WGS) entry which is preliminary data.</text>
</comment>
<dbReference type="PANTHER" id="PTHR37984">
    <property type="entry name" value="PROTEIN CBG26694"/>
    <property type="match status" value="1"/>
</dbReference>
<dbReference type="CDD" id="cd01647">
    <property type="entry name" value="RT_LTR"/>
    <property type="match status" value="1"/>
</dbReference>
<dbReference type="GO" id="GO:0015074">
    <property type="term" value="P:DNA integration"/>
    <property type="evidence" value="ECO:0007669"/>
    <property type="project" value="InterPro"/>
</dbReference>
<reference evidence="5" key="1">
    <citation type="submission" date="2021-07" db="EMBL/GenBank/DDBJ databases">
        <authorList>
            <person name="Catto M.A."/>
            <person name="Jacobson A."/>
            <person name="Kennedy G."/>
            <person name="Labadie P."/>
            <person name="Hunt B.G."/>
            <person name="Srinivasan R."/>
        </authorList>
    </citation>
    <scope>NUCLEOTIDE SEQUENCE</scope>
    <source>
        <strain evidence="5">PL_HMW_Pooled</strain>
        <tissue evidence="5">Head</tissue>
    </source>
</reference>
<dbReference type="Pfam" id="PF17921">
    <property type="entry name" value="Integrase_H2C2"/>
    <property type="match status" value="1"/>
</dbReference>
<proteinExistence type="predicted"/>
<dbReference type="Gene3D" id="3.30.70.270">
    <property type="match status" value="1"/>
</dbReference>
<dbReference type="Pfam" id="PF00665">
    <property type="entry name" value="rve"/>
    <property type="match status" value="1"/>
</dbReference>
<gene>
    <name evidence="5" type="ORF">KUF71_022975</name>
</gene>
<feature type="region of interest" description="Disordered" evidence="3">
    <location>
        <begin position="100"/>
        <end position="148"/>
    </location>
</feature>
<dbReference type="GO" id="GO:0003676">
    <property type="term" value="F:nucleic acid binding"/>
    <property type="evidence" value="ECO:0007669"/>
    <property type="project" value="InterPro"/>
</dbReference>
<organism evidence="5 6">
    <name type="scientific">Frankliniella fusca</name>
    <dbReference type="NCBI Taxonomy" id="407009"/>
    <lineage>
        <taxon>Eukaryota</taxon>
        <taxon>Metazoa</taxon>
        <taxon>Ecdysozoa</taxon>
        <taxon>Arthropoda</taxon>
        <taxon>Hexapoda</taxon>
        <taxon>Insecta</taxon>
        <taxon>Pterygota</taxon>
        <taxon>Neoptera</taxon>
        <taxon>Paraneoptera</taxon>
        <taxon>Thysanoptera</taxon>
        <taxon>Terebrantia</taxon>
        <taxon>Thripoidea</taxon>
        <taxon>Thripidae</taxon>
        <taxon>Frankliniella</taxon>
    </lineage>
</organism>
<feature type="region of interest" description="Disordered" evidence="3">
    <location>
        <begin position="1575"/>
        <end position="1615"/>
    </location>
</feature>
<dbReference type="SUPFAM" id="SSF56672">
    <property type="entry name" value="DNA/RNA polymerases"/>
    <property type="match status" value="1"/>
</dbReference>
<dbReference type="PANTHER" id="PTHR37984:SF5">
    <property type="entry name" value="PROTEIN NYNRIN-LIKE"/>
    <property type="match status" value="1"/>
</dbReference>
<dbReference type="Gene3D" id="1.10.340.70">
    <property type="match status" value="1"/>
</dbReference>
<protein>
    <recommendedName>
        <fullName evidence="1">RNA-directed DNA polymerase</fullName>
        <ecNumber evidence="1">2.7.7.49</ecNumber>
    </recommendedName>
</protein>
<dbReference type="EC" id="2.7.7.49" evidence="1"/>
<accession>A0AAE1LBH8</accession>
<feature type="non-terminal residue" evidence="5">
    <location>
        <position position="1"/>
    </location>
</feature>
<feature type="region of interest" description="Disordered" evidence="3">
    <location>
        <begin position="274"/>
        <end position="430"/>
    </location>
</feature>